<evidence type="ECO:0000256" key="4">
    <source>
        <dbReference type="ARBA" id="ARBA00023136"/>
    </source>
</evidence>
<keyword evidence="2 5" id="KW-0812">Transmembrane</keyword>
<feature type="domain" description="STAS" evidence="6">
    <location>
        <begin position="475"/>
        <end position="556"/>
    </location>
</feature>
<evidence type="ECO:0000256" key="2">
    <source>
        <dbReference type="ARBA" id="ARBA00022692"/>
    </source>
</evidence>
<dbReference type="Proteomes" id="UP000295150">
    <property type="component" value="Unassembled WGS sequence"/>
</dbReference>
<dbReference type="Gene3D" id="3.30.750.24">
    <property type="entry name" value="STAS domain"/>
    <property type="match status" value="1"/>
</dbReference>
<dbReference type="SUPFAM" id="SSF52091">
    <property type="entry name" value="SpoIIaa-like"/>
    <property type="match status" value="1"/>
</dbReference>
<dbReference type="NCBIfam" id="NF008660">
    <property type="entry name" value="PRK11660.1"/>
    <property type="match status" value="1"/>
</dbReference>
<dbReference type="RefSeq" id="WP_133481722.1">
    <property type="nucleotide sequence ID" value="NZ_SNWH01000002.1"/>
</dbReference>
<dbReference type="InterPro" id="IPR036513">
    <property type="entry name" value="STAS_dom_sf"/>
</dbReference>
<proteinExistence type="predicted"/>
<dbReference type="CDD" id="cd07042">
    <property type="entry name" value="STAS_SulP_like_sulfate_transporter"/>
    <property type="match status" value="1"/>
</dbReference>
<feature type="transmembrane region" description="Helical" evidence="5">
    <location>
        <begin position="203"/>
        <end position="224"/>
    </location>
</feature>
<evidence type="ECO:0000313" key="7">
    <source>
        <dbReference type="EMBL" id="TDO15293.1"/>
    </source>
</evidence>
<dbReference type="EMBL" id="SNWH01000002">
    <property type="protein sequence ID" value="TDO15293.1"/>
    <property type="molecule type" value="Genomic_DNA"/>
</dbReference>
<feature type="transmembrane region" description="Helical" evidence="5">
    <location>
        <begin position="101"/>
        <end position="124"/>
    </location>
</feature>
<dbReference type="GO" id="GO:0055085">
    <property type="term" value="P:transmembrane transport"/>
    <property type="evidence" value="ECO:0007669"/>
    <property type="project" value="InterPro"/>
</dbReference>
<name>A0A4R6I0B6_9GAMM</name>
<comment type="subcellular location">
    <subcellularLocation>
        <location evidence="1">Membrane</location>
        <topology evidence="1">Multi-pass membrane protein</topology>
    </subcellularLocation>
</comment>
<keyword evidence="3 5" id="KW-1133">Transmembrane helix</keyword>
<sequence length="597" mass="62588">MARHRPLSRLPGIATGLRAAWQDGYGLNDLRHDVLAGLTIGTVAVPLSMALAIATGVPPQHGLYTAIVAGAIIALTGGSRFNVSGPTAAFVVILFPIVQQYGIGGLLIASMMAGMILVALGIAGMGRLIQYVPYPVVLGFTAGIAVVIAVLQVPDFLGLEVGELGEHFIENLGQIAASLSSLEPLELGVGAFSLGVMLLWPRLHVPIPAPLIGLVVGALAAYTINHGIGDPSTGNLVETIASRFTWETHGETGSGIPPIAPSFVAPWRLPGADGEPLTLNFELIRALLGPAFAIAILGAIESLLCAVVSDGLTRTRHDPNAELIGQGLGNIVAPLFGGITATAAIARTATNIRSGARSPIAAVVHALVVLLAVVALAGLLGLVPMAALAALLFIVAWNMSEARHFLHTLRSAPAGDVAILVTCFTLTVVFDMVLAVAVGMGLAAALFIRRMSLLTQTERIDTQTHASIDALPAEVTLYDVNGPLFFGAAEKALTSLHLVDPNVRIVILDMHDVPSMDGTAIVALKAMIDEMHRQGVALVLVGLPTRILVKLRRAGIRRTAGRLTWCRELVQARRVALRWLDGDKARWRGHTTSADMS</sequence>
<dbReference type="InterPro" id="IPR001902">
    <property type="entry name" value="SLC26A/SulP_fam"/>
</dbReference>
<organism evidence="7 8">
    <name type="scientific">Halomonas ventosae</name>
    <dbReference type="NCBI Taxonomy" id="229007"/>
    <lineage>
        <taxon>Bacteria</taxon>
        <taxon>Pseudomonadati</taxon>
        <taxon>Pseudomonadota</taxon>
        <taxon>Gammaproteobacteria</taxon>
        <taxon>Oceanospirillales</taxon>
        <taxon>Halomonadaceae</taxon>
        <taxon>Halomonas</taxon>
    </lineage>
</organism>
<keyword evidence="8" id="KW-1185">Reference proteome</keyword>
<dbReference type="PROSITE" id="PS50801">
    <property type="entry name" value="STAS"/>
    <property type="match status" value="1"/>
</dbReference>
<protein>
    <submittedName>
        <fullName evidence="7">SulP family sulfate permease</fullName>
    </submittedName>
</protein>
<evidence type="ECO:0000256" key="1">
    <source>
        <dbReference type="ARBA" id="ARBA00004141"/>
    </source>
</evidence>
<dbReference type="Pfam" id="PF00916">
    <property type="entry name" value="Sulfate_transp"/>
    <property type="match status" value="1"/>
</dbReference>
<feature type="transmembrane region" description="Helical" evidence="5">
    <location>
        <begin position="62"/>
        <end position="81"/>
    </location>
</feature>
<evidence type="ECO:0000259" key="6">
    <source>
        <dbReference type="PROSITE" id="PS50801"/>
    </source>
</evidence>
<gene>
    <name evidence="7" type="ORF">DFO68_102125</name>
</gene>
<dbReference type="OrthoDB" id="9769739at2"/>
<evidence type="ECO:0000256" key="3">
    <source>
        <dbReference type="ARBA" id="ARBA00022989"/>
    </source>
</evidence>
<dbReference type="GO" id="GO:0016020">
    <property type="term" value="C:membrane"/>
    <property type="evidence" value="ECO:0007669"/>
    <property type="project" value="UniProtKB-SubCell"/>
</dbReference>
<feature type="transmembrane region" description="Helical" evidence="5">
    <location>
        <begin position="417"/>
        <end position="448"/>
    </location>
</feature>
<keyword evidence="4 5" id="KW-0472">Membrane</keyword>
<accession>A0A4R6I0B6</accession>
<evidence type="ECO:0000256" key="5">
    <source>
        <dbReference type="SAM" id="Phobius"/>
    </source>
</evidence>
<comment type="caution">
    <text evidence="7">The sequence shown here is derived from an EMBL/GenBank/DDBJ whole genome shotgun (WGS) entry which is preliminary data.</text>
</comment>
<evidence type="ECO:0000313" key="8">
    <source>
        <dbReference type="Proteomes" id="UP000295150"/>
    </source>
</evidence>
<feature type="transmembrane region" description="Helical" evidence="5">
    <location>
        <begin position="34"/>
        <end position="55"/>
    </location>
</feature>
<dbReference type="InterPro" id="IPR011547">
    <property type="entry name" value="SLC26A/SulP_dom"/>
</dbReference>
<dbReference type="AlphaFoldDB" id="A0A4R6I0B6"/>
<dbReference type="Pfam" id="PF01740">
    <property type="entry name" value="STAS"/>
    <property type="match status" value="1"/>
</dbReference>
<feature type="transmembrane region" description="Helical" evidence="5">
    <location>
        <begin position="287"/>
        <end position="309"/>
    </location>
</feature>
<feature type="transmembrane region" description="Helical" evidence="5">
    <location>
        <begin position="131"/>
        <end position="151"/>
    </location>
</feature>
<dbReference type="PANTHER" id="PTHR11814">
    <property type="entry name" value="SULFATE TRANSPORTER"/>
    <property type="match status" value="1"/>
</dbReference>
<reference evidence="7 8" key="1">
    <citation type="submission" date="2019-03" db="EMBL/GenBank/DDBJ databases">
        <title>Freshwater and sediment microbial communities from various areas in North America, analyzing microbe dynamics in response to fracking.</title>
        <authorList>
            <person name="Lamendella R."/>
        </authorList>
    </citation>
    <scope>NUCLEOTIDE SEQUENCE [LARGE SCALE GENOMIC DNA]</scope>
    <source>
        <strain evidence="7 8">1_TX</strain>
    </source>
</reference>
<feature type="transmembrane region" description="Helical" evidence="5">
    <location>
        <begin position="367"/>
        <end position="397"/>
    </location>
</feature>
<feature type="transmembrane region" description="Helical" evidence="5">
    <location>
        <begin position="329"/>
        <end position="346"/>
    </location>
</feature>
<dbReference type="InterPro" id="IPR002645">
    <property type="entry name" value="STAS_dom"/>
</dbReference>